<protein>
    <recommendedName>
        <fullName evidence="3">GLPGLI family protein</fullName>
    </recommendedName>
</protein>
<sequence length="248" mass="28644">MTTKSILIAIILLKCAFVFSQVEKKVVGFFDADNLSDTLFYKDLRFIDEFRNKDIAYSCRISSGNGKKYEFNLGLGHESLQFSSPKIGYIEIYQWKTGSQGFEQYETYKFNSEYDTWILQKIVTENADGKEENYIPEKPTSIDGTEYKSEKPSFAGNYYLSNDSKRFSITIKQNGEQNVFEIFDKNKKISSGIAKVQKVKGKDLIFLNDIEAEYKSCGLIVKNIRDGSGKQLHFTQYRKDYLTFKKAK</sequence>
<dbReference type="Proteomes" id="UP001596287">
    <property type="component" value="Unassembled WGS sequence"/>
</dbReference>
<evidence type="ECO:0000313" key="2">
    <source>
        <dbReference type="Proteomes" id="UP001596287"/>
    </source>
</evidence>
<gene>
    <name evidence="1" type="ORF">ACFPVY_01120</name>
</gene>
<evidence type="ECO:0008006" key="3">
    <source>
        <dbReference type="Google" id="ProtNLM"/>
    </source>
</evidence>
<dbReference type="RefSeq" id="WP_379789843.1">
    <property type="nucleotide sequence ID" value="NZ_JBHSQB010000003.1"/>
</dbReference>
<comment type="caution">
    <text evidence="1">The sequence shown here is derived from an EMBL/GenBank/DDBJ whole genome shotgun (WGS) entry which is preliminary data.</text>
</comment>
<proteinExistence type="predicted"/>
<reference evidence="2" key="1">
    <citation type="journal article" date="2019" name="Int. J. Syst. Evol. Microbiol.">
        <title>The Global Catalogue of Microorganisms (GCM) 10K type strain sequencing project: providing services to taxonomists for standard genome sequencing and annotation.</title>
        <authorList>
            <consortium name="The Broad Institute Genomics Platform"/>
            <consortium name="The Broad Institute Genome Sequencing Center for Infectious Disease"/>
            <person name="Wu L."/>
            <person name="Ma J."/>
        </authorList>
    </citation>
    <scope>NUCLEOTIDE SEQUENCE [LARGE SCALE GENOMIC DNA]</scope>
    <source>
        <strain evidence="2">CCUG 49679</strain>
    </source>
</reference>
<organism evidence="1 2">
    <name type="scientific">Flavobacterium qiangtangense</name>
    <dbReference type="NCBI Taxonomy" id="1442595"/>
    <lineage>
        <taxon>Bacteria</taxon>
        <taxon>Pseudomonadati</taxon>
        <taxon>Bacteroidota</taxon>
        <taxon>Flavobacteriia</taxon>
        <taxon>Flavobacteriales</taxon>
        <taxon>Flavobacteriaceae</taxon>
        <taxon>Flavobacterium</taxon>
    </lineage>
</organism>
<evidence type="ECO:0000313" key="1">
    <source>
        <dbReference type="EMBL" id="MFC6095233.1"/>
    </source>
</evidence>
<name>A0ABW1PHX9_9FLAO</name>
<dbReference type="EMBL" id="JBHSQB010000003">
    <property type="protein sequence ID" value="MFC6095233.1"/>
    <property type="molecule type" value="Genomic_DNA"/>
</dbReference>
<keyword evidence="2" id="KW-1185">Reference proteome</keyword>
<accession>A0ABW1PHX9</accession>